<dbReference type="Proteomes" id="UP000008948">
    <property type="component" value="Unassembled WGS sequence"/>
</dbReference>
<dbReference type="Gene3D" id="3.40.50.880">
    <property type="match status" value="1"/>
</dbReference>
<dbReference type="InterPro" id="IPR024163">
    <property type="entry name" value="Aerotolerance_reg_N"/>
</dbReference>
<evidence type="ECO:0000256" key="1">
    <source>
        <dbReference type="SAM" id="Phobius"/>
    </source>
</evidence>
<evidence type="ECO:0000259" key="2">
    <source>
        <dbReference type="Pfam" id="PF07584"/>
    </source>
</evidence>
<organism evidence="4 5">
    <name type="scientific">Bartonella vinsonii subsp. arupensis Pm136co</name>
    <dbReference type="NCBI Taxonomy" id="1094561"/>
    <lineage>
        <taxon>Bacteria</taxon>
        <taxon>Pseudomonadati</taxon>
        <taxon>Pseudomonadota</taxon>
        <taxon>Alphaproteobacteria</taxon>
        <taxon>Hyphomicrobiales</taxon>
        <taxon>Bartonellaceae</taxon>
        <taxon>Bartonella</taxon>
    </lineage>
</organism>
<reference evidence="4 5" key="1">
    <citation type="submission" date="2012-03" db="EMBL/GenBank/DDBJ databases">
        <title>The Genome Sequence of Bartonella vinsonii subsp. arupensis str. Pm136co.</title>
        <authorList>
            <consortium name="The Broad Institute Genome Sequencing Platform"/>
            <consortium name="The Broad Institute Genome Sequencing Center for Infectious Disease"/>
            <person name="Feldgarden M."/>
            <person name="Kirby J."/>
            <person name="Kosoy M."/>
            <person name="Birtles R."/>
            <person name="Probert W.S."/>
            <person name="Chiaraviglio L."/>
            <person name="Young S.K."/>
            <person name="Zeng Q."/>
            <person name="Gargeya S."/>
            <person name="Fitzgerald M."/>
            <person name="Haas B."/>
            <person name="Abouelleil A."/>
            <person name="Alvarado L."/>
            <person name="Arachchi H.M."/>
            <person name="Berlin A."/>
            <person name="Chapman S.B."/>
            <person name="Gearin G."/>
            <person name="Goldberg J."/>
            <person name="Griggs A."/>
            <person name="Gujja S."/>
            <person name="Hansen M."/>
            <person name="Heiman D."/>
            <person name="Howarth C."/>
            <person name="Larimer J."/>
            <person name="Lui A."/>
            <person name="MacDonald P.J.P."/>
            <person name="McCowen C."/>
            <person name="Montmayeur A."/>
            <person name="Murphy C."/>
            <person name="Neiman D."/>
            <person name="Pearson M."/>
            <person name="Priest M."/>
            <person name="Roberts A."/>
            <person name="Saif S."/>
            <person name="Shea T."/>
            <person name="Sisk P."/>
            <person name="Stolte C."/>
            <person name="Sykes S."/>
            <person name="Wortman J."/>
            <person name="Nusbaum C."/>
            <person name="Birren B."/>
        </authorList>
    </citation>
    <scope>NUCLEOTIDE SEQUENCE [LARGE SCALE GENOMIC DNA]</scope>
    <source>
        <strain evidence="4 5">Pm136co</strain>
    </source>
</reference>
<dbReference type="InterPro" id="IPR011933">
    <property type="entry name" value="Double_TM_dom"/>
</dbReference>
<protein>
    <submittedName>
        <fullName evidence="4">N-terminal double-transmembrane domain-containing protein</fullName>
    </submittedName>
</protein>
<dbReference type="PANTHER" id="PTHR37464:SF1">
    <property type="entry name" value="BLL2463 PROTEIN"/>
    <property type="match status" value="1"/>
</dbReference>
<dbReference type="Pfam" id="PF13709">
    <property type="entry name" value="DUF4159"/>
    <property type="match status" value="1"/>
</dbReference>
<name>A0ABP2QRP8_BARVI</name>
<feature type="domain" description="Aerotolerance regulator N-terminal" evidence="2">
    <location>
        <begin position="1"/>
        <end position="75"/>
    </location>
</feature>
<gene>
    <name evidence="4" type="ORF">MEI_01147</name>
</gene>
<evidence type="ECO:0000313" key="4">
    <source>
        <dbReference type="EMBL" id="EJF97453.1"/>
    </source>
</evidence>
<dbReference type="NCBIfam" id="TIGR02226">
    <property type="entry name" value="two_anch"/>
    <property type="match status" value="1"/>
</dbReference>
<evidence type="ECO:0000259" key="3">
    <source>
        <dbReference type="Pfam" id="PF13709"/>
    </source>
</evidence>
<dbReference type="Gene3D" id="3.40.50.12140">
    <property type="entry name" value="Domain of unknown function DUF4159"/>
    <property type="match status" value="1"/>
</dbReference>
<comment type="caution">
    <text evidence="4">The sequence shown here is derived from an EMBL/GenBank/DDBJ whole genome shotgun (WGS) entry which is preliminary data.</text>
</comment>
<dbReference type="EMBL" id="AIMH01000035">
    <property type="protein sequence ID" value="EJF97453.1"/>
    <property type="molecule type" value="Genomic_DNA"/>
</dbReference>
<dbReference type="RefSeq" id="WP_004866771.1">
    <property type="nucleotide sequence ID" value="NZ_JH725045.1"/>
</dbReference>
<feature type="transmembrane region" description="Helical" evidence="1">
    <location>
        <begin position="55"/>
        <end position="73"/>
    </location>
</feature>
<dbReference type="InterPro" id="IPR029062">
    <property type="entry name" value="Class_I_gatase-like"/>
</dbReference>
<dbReference type="InterPro" id="IPR025297">
    <property type="entry name" value="DUF4159"/>
</dbReference>
<keyword evidence="1" id="KW-0472">Membrane</keyword>
<evidence type="ECO:0000313" key="5">
    <source>
        <dbReference type="Proteomes" id="UP000008948"/>
    </source>
</evidence>
<feature type="domain" description="DUF4159" evidence="3">
    <location>
        <begin position="694"/>
        <end position="911"/>
    </location>
</feature>
<keyword evidence="5" id="KW-1185">Reference proteome</keyword>
<dbReference type="CDD" id="cd03143">
    <property type="entry name" value="A4_beta-galactosidase_middle_domain"/>
    <property type="match status" value="1"/>
</dbReference>
<dbReference type="SUPFAM" id="SSF52317">
    <property type="entry name" value="Class I glutamine amidotransferase-like"/>
    <property type="match status" value="1"/>
</dbReference>
<keyword evidence="1" id="KW-0812">Transmembrane</keyword>
<feature type="transmembrane region" description="Helical" evidence="1">
    <location>
        <begin position="624"/>
        <end position="648"/>
    </location>
</feature>
<accession>A0ABP2QRP8</accession>
<keyword evidence="1" id="KW-1133">Transmembrane helix</keyword>
<sequence>MSFSAPLLLLGLLFLPVIWWLLRITPPSPHKEPFPPLRFLPKPTHQQENAKHTPWWLLLLRLIIAALIIIALARPTWNQKPIILSGSQPLALIIDNGWASVKEWKKRLSIAEVLLTQAERQQKDIYFLATAENDTSNIGPLPAKTIKQHLMHLQPRPWPVNRTDALKKLIERTKGKPLDIAYLSDGLQTNENDKTFALIEQLKPKTFLWYLSDISDLTAITAIENNNGNMVARIIRSTTYGKAPVTLNLYDANNQLLGHFTKDFPEGETTTLVPFNVPLELRNDIAWIKINNQNHAAAIFLVNSHNKMSRVALLSPNTSEMAQPLLSPFYYIIKALQGTTQLITAGGRELSTDLDHLLKQNPSAIIIGDIVNMSEKAEKKLSDFVNEGGTLIRFAGENLSTAEHYDSLLPVPLRQGQRSLGSIMSWTKPQKLAPFAKNSLFFDIPFPEGVTVSRQILAEPSQDLFEKTWLSLSDGTPLITAAKRSKGTLILIHVAPDPTWSNLPLSGFFAQMLQKLITLSAYQNTNPTHIKKETTIQNPWRTITTDGQLQMPPSSVVPLVLDTQNPPRPSYHTPPGLYGAKNNFYALNLLNDSSHLMKQSSLSSSLSKSPLSYDTKEKHLIGPLLGLAILLFAFDNFLILWMGGAFFLNRQRNVLLFLPLAIGFIAFFLHDSRVYAQGIENHNEDIIQAAGTTHLAYVVTHNHEIDTTSKSGLEALSQFIAERTMLSPSSVKALDLDKDELAFYPLIYWPIDENSPLPTQKSLEKINSFMKHGGTILFDTRDQIKSNLNLEGAATPATQRLRIILKGLNIPAIEPASTDHVVARSFYIMPDFPGLYRGSPLWVESSSTNKKEKNSLGFGDNVSSLLITANNFAGAWALDEKGMWKYPLIPNDPMQRLWAFRAGLNIVIYVLTGNYKADQVHVPALLERFKRERRQ</sequence>
<dbReference type="PANTHER" id="PTHR37464">
    <property type="entry name" value="BLL2463 PROTEIN"/>
    <property type="match status" value="1"/>
</dbReference>
<dbReference type="Pfam" id="PF07584">
    <property type="entry name" value="BatA"/>
    <property type="match status" value="1"/>
</dbReference>
<feature type="transmembrane region" description="Helical" evidence="1">
    <location>
        <begin position="654"/>
        <end position="670"/>
    </location>
</feature>
<proteinExistence type="predicted"/>